<proteinExistence type="predicted"/>
<organism evidence="1 2">
    <name type="scientific">Cytobacillus solani</name>
    <dbReference type="NCBI Taxonomy" id="1637975"/>
    <lineage>
        <taxon>Bacteria</taxon>
        <taxon>Bacillati</taxon>
        <taxon>Bacillota</taxon>
        <taxon>Bacilli</taxon>
        <taxon>Bacillales</taxon>
        <taxon>Bacillaceae</taxon>
        <taxon>Cytobacillus</taxon>
    </lineage>
</organism>
<gene>
    <name evidence="1" type="ORF">AN957_09870</name>
</gene>
<dbReference type="PATRIC" id="fig|1637975.4.peg.1756"/>
<evidence type="ECO:0000313" key="1">
    <source>
        <dbReference type="EMBL" id="KQL18845.1"/>
    </source>
</evidence>
<dbReference type="AlphaFoldDB" id="A0A0Q3T5T8"/>
<dbReference type="Proteomes" id="UP000050996">
    <property type="component" value="Unassembled WGS sequence"/>
</dbReference>
<sequence>MQVGDIIRAELPGQKPFENSRGQRVVPVSQTIPMIYRQFYAYLYTRKTPTFIRRLREITIYQTVGHRMDSGVYRIVHKRVNREIDKR</sequence>
<protein>
    <submittedName>
        <fullName evidence="1">Uncharacterized protein</fullName>
    </submittedName>
</protein>
<keyword evidence="2" id="KW-1185">Reference proteome</keyword>
<evidence type="ECO:0000313" key="2">
    <source>
        <dbReference type="Proteomes" id="UP000050996"/>
    </source>
</evidence>
<dbReference type="EMBL" id="LJIX01000006">
    <property type="protein sequence ID" value="KQL18845.1"/>
    <property type="molecule type" value="Genomic_DNA"/>
</dbReference>
<comment type="caution">
    <text evidence="1">The sequence shown here is derived from an EMBL/GenBank/DDBJ whole genome shotgun (WGS) entry which is preliminary data.</text>
</comment>
<accession>A0A0Q3T5T8</accession>
<reference evidence="1 2" key="1">
    <citation type="submission" date="2015-09" db="EMBL/GenBank/DDBJ databases">
        <title>Genome sequencing project for genomic taxonomy and phylogenomics of Bacillus-like bacteria.</title>
        <authorList>
            <person name="Liu B."/>
            <person name="Wang J."/>
            <person name="Zhu Y."/>
            <person name="Liu G."/>
            <person name="Chen Q."/>
            <person name="Chen Z."/>
            <person name="Lan J."/>
            <person name="Che J."/>
            <person name="Ge C."/>
            <person name="Shi H."/>
            <person name="Pan Z."/>
            <person name="Liu X."/>
        </authorList>
    </citation>
    <scope>NUCLEOTIDE SEQUENCE [LARGE SCALE GENOMIC DNA]</scope>
    <source>
        <strain evidence="1 2">FJAT-18043</strain>
    </source>
</reference>
<name>A0A0Q3T5T8_9BACI</name>